<dbReference type="Proteomes" id="UP000276133">
    <property type="component" value="Unassembled WGS sequence"/>
</dbReference>
<name>A0A3M7P6Q6_BRAPC</name>
<sequence>DESSLTSDQLNIKKHVNETFVNYTRPDTLPFFELSQLKKIISKFDKSKVTGFDKISYNLLKNINFVGFYEILLEFFNQLLLFKKIPKNLNTSKINPILKDNLKNSYDLNNIRPISISNCFAQILEKLILINSPDLYKV</sequence>
<gene>
    <name evidence="1" type="ORF">BpHYR1_003116</name>
</gene>
<comment type="caution">
    <text evidence="1">The sequence shown here is derived from an EMBL/GenBank/DDBJ whole genome shotgun (WGS) entry which is preliminary data.</text>
</comment>
<feature type="non-terminal residue" evidence="1">
    <location>
        <position position="1"/>
    </location>
</feature>
<dbReference type="EMBL" id="REGN01012916">
    <property type="protein sequence ID" value="RMZ94629.1"/>
    <property type="molecule type" value="Genomic_DNA"/>
</dbReference>
<evidence type="ECO:0000313" key="2">
    <source>
        <dbReference type="Proteomes" id="UP000276133"/>
    </source>
</evidence>
<proteinExistence type="predicted"/>
<evidence type="ECO:0008006" key="3">
    <source>
        <dbReference type="Google" id="ProtNLM"/>
    </source>
</evidence>
<dbReference type="AlphaFoldDB" id="A0A3M7P6Q6"/>
<organism evidence="1 2">
    <name type="scientific">Brachionus plicatilis</name>
    <name type="common">Marine rotifer</name>
    <name type="synonym">Brachionus muelleri</name>
    <dbReference type="NCBI Taxonomy" id="10195"/>
    <lineage>
        <taxon>Eukaryota</taxon>
        <taxon>Metazoa</taxon>
        <taxon>Spiralia</taxon>
        <taxon>Gnathifera</taxon>
        <taxon>Rotifera</taxon>
        <taxon>Eurotatoria</taxon>
        <taxon>Monogononta</taxon>
        <taxon>Pseudotrocha</taxon>
        <taxon>Ploima</taxon>
        <taxon>Brachionidae</taxon>
        <taxon>Brachionus</taxon>
    </lineage>
</organism>
<feature type="non-terminal residue" evidence="1">
    <location>
        <position position="138"/>
    </location>
</feature>
<evidence type="ECO:0000313" key="1">
    <source>
        <dbReference type="EMBL" id="RMZ94629.1"/>
    </source>
</evidence>
<protein>
    <recommendedName>
        <fullName evidence="3">RNA-directed DNA polymerase from mobile element jockey-like</fullName>
    </recommendedName>
</protein>
<dbReference type="OrthoDB" id="410104at2759"/>
<reference evidence="1 2" key="1">
    <citation type="journal article" date="2018" name="Sci. Rep.">
        <title>Genomic signatures of local adaptation to the degree of environmental predictability in rotifers.</title>
        <authorList>
            <person name="Franch-Gras L."/>
            <person name="Hahn C."/>
            <person name="Garcia-Roger E.M."/>
            <person name="Carmona M.J."/>
            <person name="Serra M."/>
            <person name="Gomez A."/>
        </authorList>
    </citation>
    <scope>NUCLEOTIDE SEQUENCE [LARGE SCALE GENOMIC DNA]</scope>
    <source>
        <strain evidence="1">HYR1</strain>
    </source>
</reference>
<keyword evidence="2" id="KW-1185">Reference proteome</keyword>
<accession>A0A3M7P6Q6</accession>